<evidence type="ECO:0000313" key="2">
    <source>
        <dbReference type="EMBL" id="KXA98689.1"/>
    </source>
</evidence>
<keyword evidence="1" id="KW-0472">Membrane</keyword>
<evidence type="ECO:0000256" key="1">
    <source>
        <dbReference type="SAM" id="Phobius"/>
    </source>
</evidence>
<keyword evidence="1" id="KW-1133">Transmembrane helix</keyword>
<name>A0A133UWY5_9EURY</name>
<comment type="caution">
    <text evidence="2">The sequence shown here is derived from an EMBL/GenBank/DDBJ whole genome shotgun (WGS) entry which is preliminary data.</text>
</comment>
<gene>
    <name evidence="2" type="ORF">AKJ41_06380</name>
</gene>
<keyword evidence="1" id="KW-0812">Transmembrane</keyword>
<reference evidence="2 3" key="1">
    <citation type="journal article" date="2016" name="Sci. Rep.">
        <title>Metabolic traits of an uncultured archaeal lineage -MSBL1- from brine pools of the Red Sea.</title>
        <authorList>
            <person name="Mwirichia R."/>
            <person name="Alam I."/>
            <person name="Rashid M."/>
            <person name="Vinu M."/>
            <person name="Ba-Alawi W."/>
            <person name="Anthony Kamau A."/>
            <person name="Kamanda Ngugi D."/>
            <person name="Goker M."/>
            <person name="Klenk H.P."/>
            <person name="Bajic V."/>
            <person name="Stingl U."/>
        </authorList>
    </citation>
    <scope>NUCLEOTIDE SEQUENCE [LARGE SCALE GENOMIC DNA]</scope>
    <source>
        <strain evidence="2">SCGC-AAA259O05</strain>
    </source>
</reference>
<dbReference type="EMBL" id="LHXV01000138">
    <property type="protein sequence ID" value="KXA98689.1"/>
    <property type="molecule type" value="Genomic_DNA"/>
</dbReference>
<accession>A0A133UWY5</accession>
<feature type="transmembrane region" description="Helical" evidence="1">
    <location>
        <begin position="12"/>
        <end position="32"/>
    </location>
</feature>
<evidence type="ECO:0000313" key="3">
    <source>
        <dbReference type="Proteomes" id="UP000070344"/>
    </source>
</evidence>
<sequence>MEIGNMKKVTVLIGLISGSIMLAGLFTPWIRLSSSPYRAENKNLTLQDKTVITGFDLMVGSYDTKKCNFSTKEVLQVEE</sequence>
<dbReference type="AlphaFoldDB" id="A0A133UWY5"/>
<proteinExistence type="predicted"/>
<feature type="non-terminal residue" evidence="2">
    <location>
        <position position="79"/>
    </location>
</feature>
<dbReference type="Proteomes" id="UP000070344">
    <property type="component" value="Unassembled WGS sequence"/>
</dbReference>
<organism evidence="2 3">
    <name type="scientific">candidate division MSBL1 archaeon SCGC-AAA259O05</name>
    <dbReference type="NCBI Taxonomy" id="1698271"/>
    <lineage>
        <taxon>Archaea</taxon>
        <taxon>Methanobacteriati</taxon>
        <taxon>Methanobacteriota</taxon>
        <taxon>candidate division MSBL1</taxon>
    </lineage>
</organism>
<keyword evidence="3" id="KW-1185">Reference proteome</keyword>
<protein>
    <submittedName>
        <fullName evidence="2">Uncharacterized protein</fullName>
    </submittedName>
</protein>